<dbReference type="Proteomes" id="UP000199677">
    <property type="component" value="Unassembled WGS sequence"/>
</dbReference>
<keyword evidence="2" id="KW-1185">Reference proteome</keyword>
<dbReference type="Pfam" id="PF14520">
    <property type="entry name" value="HHH_5"/>
    <property type="match status" value="1"/>
</dbReference>
<accession>A0A1H0FB28</accession>
<organism evidence="1 2">
    <name type="scientific">Vreelandella arcis</name>
    <dbReference type="NCBI Taxonomy" id="416873"/>
    <lineage>
        <taxon>Bacteria</taxon>
        <taxon>Pseudomonadati</taxon>
        <taxon>Pseudomonadota</taxon>
        <taxon>Gammaproteobacteria</taxon>
        <taxon>Oceanospirillales</taxon>
        <taxon>Halomonadaceae</taxon>
        <taxon>Vreelandella</taxon>
    </lineage>
</organism>
<dbReference type="Gene3D" id="1.10.150.20">
    <property type="entry name" value="5' to 3' exonuclease, C-terminal subdomain"/>
    <property type="match status" value="1"/>
</dbReference>
<dbReference type="EMBL" id="FNII01000009">
    <property type="protein sequence ID" value="SDN91669.1"/>
    <property type="molecule type" value="Genomic_DNA"/>
</dbReference>
<evidence type="ECO:0000313" key="2">
    <source>
        <dbReference type="Proteomes" id="UP000199677"/>
    </source>
</evidence>
<dbReference type="OrthoDB" id="6164970at2"/>
<evidence type="ECO:0008006" key="3">
    <source>
        <dbReference type="Google" id="ProtNLM"/>
    </source>
</evidence>
<proteinExistence type="predicted"/>
<name>A0A1H0FB28_9GAMM</name>
<protein>
    <recommendedName>
        <fullName evidence="3">Helix-hairpin-helix domain-containing protein</fullName>
    </recommendedName>
</protein>
<reference evidence="2" key="1">
    <citation type="submission" date="2016-10" db="EMBL/GenBank/DDBJ databases">
        <authorList>
            <person name="Varghese N."/>
            <person name="Submissions S."/>
        </authorList>
    </citation>
    <scope>NUCLEOTIDE SEQUENCE [LARGE SCALE GENOMIC DNA]</scope>
    <source>
        <strain evidence="2">CGMCC 1.6494</strain>
    </source>
</reference>
<evidence type="ECO:0000313" key="1">
    <source>
        <dbReference type="EMBL" id="SDN91669.1"/>
    </source>
</evidence>
<dbReference type="AlphaFoldDB" id="A0A1H0FB28"/>
<dbReference type="STRING" id="416873.SAMN04487951_109182"/>
<gene>
    <name evidence="1" type="ORF">SAMN04487951_109182</name>
</gene>
<sequence>MTDTAQQSDSCLEAVRTLCQTIGTLLDQPATESLLITAMNNHQIVHQALTADTPSAATLAALARTEQFIIVSADAYYRQLPSDAATSLNETARMTLFGNRLIALDGIGPATAKQLFERGIFTPEQLFALPDNALEALDLPPASRARITTLHHAHHVSTPD</sequence>
<dbReference type="RefSeq" id="WP_089706902.1">
    <property type="nucleotide sequence ID" value="NZ_FNII01000009.1"/>
</dbReference>